<name>A0A9D4KER0_DREPO</name>
<feature type="compositionally biased region" description="Basic and acidic residues" evidence="1">
    <location>
        <begin position="17"/>
        <end position="33"/>
    </location>
</feature>
<gene>
    <name evidence="2" type="ORF">DPMN_111674</name>
</gene>
<evidence type="ECO:0000313" key="2">
    <source>
        <dbReference type="EMBL" id="KAH3838266.1"/>
    </source>
</evidence>
<sequence>MALTSGERSALWRKRQRNDTEKHEKYKQKERERYLKRKERGNIKLVHDMSEREKRSKRRAWKISSKTYRDRTKKITAALKLTMTPPNSPPDNGPGPSREIQNRDRGRRKKNLNRSKAYREQFKLRIALNKERRMKDMYKKRYYRLKNKNIKRTESQIDNEVEIIMNDRAKTKTAITMYSILINNIRKRYSNAETAEKRMLKKLIYREAVLRKYGIGDFAKKATGISESRIRVHANTPRRQRSTVFQKNITDFFERDDNSRIKAGKKSTITRRKVKKQIRLMNDSLTNLHKKFLYENSSNISFSLFARLKPFWIKRATEKDRETCLCKIHENPILKLNKLASEGVFEHRDLNTLIQDITCDTNSMSCMYRTCTECKDKAFKTNVVKSNINTGKIIEWKMWKNKRIEREITLNGEKQVKKSNMTLKSQESGTIETLIYELHEEISRLARHEFNIKHQYIRLHQLKQNLTDNEVIIHIDFSENYQCKYASEIQSVHFGSSKRQISIHTGVAYFKSKHISFATVSDDLKHSPPGIWAHLDPILLHIRRTTPDIDKIHFVSDGPTTQYRCKSNFYLFSTKIFEYGFVNGGSWNFMEAGHGKGAPDGIGAVVKREADTLVNTHETDITGASALMRGLEKLGSRLMIFEVKNDDITQQEAAIPTKITGVPETMKLHQVVVKESGTVQSRILSCFCSPDCSCYQPVTTNFNVQPFANPAPLDDDSIVGPQNGADLPCQILNVPVSIDESLVDSYCLVEYDNKPYPGKITEVDDIGVKVSAMHCVGINRYFWPLHKDECWYEKDRIITMLPCEPEKLSGRHQALPLPIWEAVKDKYDL</sequence>
<dbReference type="OrthoDB" id="6069426at2759"/>
<dbReference type="EMBL" id="JAIWYP010000004">
    <property type="protein sequence ID" value="KAH3838266.1"/>
    <property type="molecule type" value="Genomic_DNA"/>
</dbReference>
<organism evidence="2 3">
    <name type="scientific">Dreissena polymorpha</name>
    <name type="common">Zebra mussel</name>
    <name type="synonym">Mytilus polymorpha</name>
    <dbReference type="NCBI Taxonomy" id="45954"/>
    <lineage>
        <taxon>Eukaryota</taxon>
        <taxon>Metazoa</taxon>
        <taxon>Spiralia</taxon>
        <taxon>Lophotrochozoa</taxon>
        <taxon>Mollusca</taxon>
        <taxon>Bivalvia</taxon>
        <taxon>Autobranchia</taxon>
        <taxon>Heteroconchia</taxon>
        <taxon>Euheterodonta</taxon>
        <taxon>Imparidentia</taxon>
        <taxon>Neoheterodontei</taxon>
        <taxon>Myida</taxon>
        <taxon>Dreissenoidea</taxon>
        <taxon>Dreissenidae</taxon>
        <taxon>Dreissena</taxon>
    </lineage>
</organism>
<dbReference type="Proteomes" id="UP000828390">
    <property type="component" value="Unassembled WGS sequence"/>
</dbReference>
<proteinExistence type="predicted"/>
<feature type="region of interest" description="Disordered" evidence="1">
    <location>
        <begin position="1"/>
        <end position="116"/>
    </location>
</feature>
<reference evidence="2" key="2">
    <citation type="submission" date="2020-11" db="EMBL/GenBank/DDBJ databases">
        <authorList>
            <person name="McCartney M.A."/>
            <person name="Auch B."/>
            <person name="Kono T."/>
            <person name="Mallez S."/>
            <person name="Becker A."/>
            <person name="Gohl D.M."/>
            <person name="Silverstein K.A.T."/>
            <person name="Koren S."/>
            <person name="Bechman K.B."/>
            <person name="Herman A."/>
            <person name="Abrahante J.E."/>
            <person name="Garbe J."/>
        </authorList>
    </citation>
    <scope>NUCLEOTIDE SEQUENCE</scope>
    <source>
        <strain evidence="2">Duluth1</strain>
        <tissue evidence="2">Whole animal</tissue>
    </source>
</reference>
<evidence type="ECO:0000313" key="3">
    <source>
        <dbReference type="Proteomes" id="UP000828390"/>
    </source>
</evidence>
<evidence type="ECO:0000256" key="1">
    <source>
        <dbReference type="SAM" id="MobiDB-lite"/>
    </source>
</evidence>
<dbReference type="AlphaFoldDB" id="A0A9D4KER0"/>
<reference evidence="2" key="1">
    <citation type="journal article" date="2019" name="bioRxiv">
        <title>The Genome of the Zebra Mussel, Dreissena polymorpha: A Resource for Invasive Species Research.</title>
        <authorList>
            <person name="McCartney M.A."/>
            <person name="Auch B."/>
            <person name="Kono T."/>
            <person name="Mallez S."/>
            <person name="Zhang Y."/>
            <person name="Obille A."/>
            <person name="Becker A."/>
            <person name="Abrahante J.E."/>
            <person name="Garbe J."/>
            <person name="Badalamenti J.P."/>
            <person name="Herman A."/>
            <person name="Mangelson H."/>
            <person name="Liachko I."/>
            <person name="Sullivan S."/>
            <person name="Sone E.D."/>
            <person name="Koren S."/>
            <person name="Silverstein K.A.T."/>
            <person name="Beckman K.B."/>
            <person name="Gohl D.M."/>
        </authorList>
    </citation>
    <scope>NUCLEOTIDE SEQUENCE</scope>
    <source>
        <strain evidence="2">Duluth1</strain>
        <tissue evidence="2">Whole animal</tissue>
    </source>
</reference>
<protein>
    <submittedName>
        <fullName evidence="2">Uncharacterized protein</fullName>
    </submittedName>
</protein>
<comment type="caution">
    <text evidence="2">The sequence shown here is derived from an EMBL/GenBank/DDBJ whole genome shotgun (WGS) entry which is preliminary data.</text>
</comment>
<dbReference type="PANTHER" id="PTHR46601">
    <property type="entry name" value="ULP_PROTEASE DOMAIN-CONTAINING PROTEIN"/>
    <property type="match status" value="1"/>
</dbReference>
<keyword evidence="3" id="KW-1185">Reference proteome</keyword>
<accession>A0A9D4KER0</accession>
<feature type="compositionally biased region" description="Basic and acidic residues" evidence="1">
    <location>
        <begin position="40"/>
        <end position="54"/>
    </location>
</feature>
<dbReference type="PANTHER" id="PTHR46601:SF2">
    <property type="entry name" value="UBIQUITIN-LIKE PROTEASE FAMILY PROFILE DOMAIN-CONTAINING PROTEIN"/>
    <property type="match status" value="1"/>
</dbReference>